<feature type="compositionally biased region" description="Acidic residues" evidence="3">
    <location>
        <begin position="1"/>
        <end position="11"/>
    </location>
</feature>
<feature type="coiled-coil region" evidence="2">
    <location>
        <begin position="175"/>
        <end position="202"/>
    </location>
</feature>
<reference evidence="5" key="1">
    <citation type="journal article" date="2019" name="BMC Genomics">
        <title>A new reference genome for Sorghum bicolor reveals high levels of sequence similarity between sweet and grain genotypes: implications for the genetics of sugar metabolism.</title>
        <authorList>
            <person name="Cooper E.A."/>
            <person name="Brenton Z.W."/>
            <person name="Flinn B.S."/>
            <person name="Jenkins J."/>
            <person name="Shu S."/>
            <person name="Flowers D."/>
            <person name="Luo F."/>
            <person name="Wang Y."/>
            <person name="Xia P."/>
            <person name="Barry K."/>
            <person name="Daum C."/>
            <person name="Lipzen A."/>
            <person name="Yoshinaga Y."/>
            <person name="Schmutz J."/>
            <person name="Saski C."/>
            <person name="Vermerris W."/>
            <person name="Kresovich S."/>
        </authorList>
    </citation>
    <scope>NUCLEOTIDE SEQUENCE</scope>
</reference>
<sequence>DGDDATSDANDDATSCTLDDEDDGYESDASTSSSTTSPHCFMSHGDTKVSIGDVIIDCDGPNFELVCKLSKALRNELAKSNKLKNENSFLKTTCEQQKRLLYVTTCSHEELKLVHEELCVTHDNLSSSLGSNDQSHIVTNPCDVGKKHVSTSCDDLLSMSCSSQLDICSTSMSCETNLLKENNELKNEVKNLSNKLKRCYNSKVTFEHILKTQRNYGDKCGLGFKKKMTKGKRKQEREKLSHFMCYRCHEVGYLANGCPNKEKLKKIKEEERLKHVKCFKCRTWGHLTSMCPTKQLVKQQMMSKNEDKKKAYAHIKCFECKDDGHFASRCPTKLEKKAQATLKRQGNEKQHMSKEEKAQSKRTCYLCRERGHMAHSCPLGNNSKPIPIDDITMLRKDGNGTSMVAIAKYPATHTKAMPKYVAPNLRGPKLVWVPSKSR</sequence>
<feature type="domain" description="CCHC-type" evidence="4">
    <location>
        <begin position="364"/>
        <end position="378"/>
    </location>
</feature>
<evidence type="ECO:0000256" key="3">
    <source>
        <dbReference type="SAM" id="MobiDB-lite"/>
    </source>
</evidence>
<dbReference type="Pfam" id="PF00098">
    <property type="entry name" value="zf-CCHC"/>
    <property type="match status" value="2"/>
</dbReference>
<organism evidence="5 6">
    <name type="scientific">Sorghum bicolor</name>
    <name type="common">Sorghum</name>
    <name type="synonym">Sorghum vulgare</name>
    <dbReference type="NCBI Taxonomy" id="4558"/>
    <lineage>
        <taxon>Eukaryota</taxon>
        <taxon>Viridiplantae</taxon>
        <taxon>Streptophyta</taxon>
        <taxon>Embryophyta</taxon>
        <taxon>Tracheophyta</taxon>
        <taxon>Spermatophyta</taxon>
        <taxon>Magnoliopsida</taxon>
        <taxon>Liliopsida</taxon>
        <taxon>Poales</taxon>
        <taxon>Poaceae</taxon>
        <taxon>PACMAD clade</taxon>
        <taxon>Panicoideae</taxon>
        <taxon>Andropogonodae</taxon>
        <taxon>Andropogoneae</taxon>
        <taxon>Sorghinae</taxon>
        <taxon>Sorghum</taxon>
    </lineage>
</organism>
<keyword evidence="2" id="KW-0175">Coiled coil</keyword>
<feature type="region of interest" description="Disordered" evidence="3">
    <location>
        <begin position="1"/>
        <end position="38"/>
    </location>
</feature>
<evidence type="ECO:0000313" key="5">
    <source>
        <dbReference type="EMBL" id="KAG0520592.1"/>
    </source>
</evidence>
<reference evidence="5" key="2">
    <citation type="submission" date="2020-10" db="EMBL/GenBank/DDBJ databases">
        <authorList>
            <person name="Cooper E.A."/>
            <person name="Brenton Z.W."/>
            <person name="Flinn B.S."/>
            <person name="Jenkins J."/>
            <person name="Shu S."/>
            <person name="Flowers D."/>
            <person name="Luo F."/>
            <person name="Wang Y."/>
            <person name="Xia P."/>
            <person name="Barry K."/>
            <person name="Daum C."/>
            <person name="Lipzen A."/>
            <person name="Yoshinaga Y."/>
            <person name="Schmutz J."/>
            <person name="Saski C."/>
            <person name="Vermerris W."/>
            <person name="Kresovich S."/>
        </authorList>
    </citation>
    <scope>NUCLEOTIDE SEQUENCE</scope>
</reference>
<dbReference type="InterPro" id="IPR036875">
    <property type="entry name" value="Znf_CCHC_sf"/>
</dbReference>
<dbReference type="GO" id="GO:0008270">
    <property type="term" value="F:zinc ion binding"/>
    <property type="evidence" value="ECO:0007669"/>
    <property type="project" value="UniProtKB-KW"/>
</dbReference>
<dbReference type="PROSITE" id="PS50158">
    <property type="entry name" value="ZF_CCHC"/>
    <property type="match status" value="2"/>
</dbReference>
<keyword evidence="1" id="KW-0862">Zinc</keyword>
<dbReference type="SUPFAM" id="SSF57756">
    <property type="entry name" value="Retrovirus zinc finger-like domains"/>
    <property type="match status" value="3"/>
</dbReference>
<proteinExistence type="predicted"/>
<feature type="non-terminal residue" evidence="5">
    <location>
        <position position="1"/>
    </location>
</feature>
<dbReference type="AlphaFoldDB" id="A0A921QEZ0"/>
<dbReference type="EMBL" id="CM027687">
    <property type="protein sequence ID" value="KAG0520592.1"/>
    <property type="molecule type" value="Genomic_DNA"/>
</dbReference>
<dbReference type="Gene3D" id="4.10.60.10">
    <property type="entry name" value="Zinc finger, CCHC-type"/>
    <property type="match status" value="3"/>
</dbReference>
<protein>
    <recommendedName>
        <fullName evidence="4">CCHC-type domain-containing protein</fullName>
    </recommendedName>
</protein>
<accession>A0A921QEZ0</accession>
<evidence type="ECO:0000256" key="2">
    <source>
        <dbReference type="SAM" id="Coils"/>
    </source>
</evidence>
<dbReference type="PANTHER" id="PTHR23002">
    <property type="entry name" value="ZINC FINGER CCHC DOMAIN CONTAINING PROTEIN"/>
    <property type="match status" value="1"/>
</dbReference>
<evidence type="ECO:0000259" key="4">
    <source>
        <dbReference type="PROSITE" id="PS50158"/>
    </source>
</evidence>
<dbReference type="Proteomes" id="UP000807115">
    <property type="component" value="Chromosome 8"/>
</dbReference>
<keyword evidence="1" id="KW-0479">Metal-binding</keyword>
<keyword evidence="1" id="KW-0863">Zinc-finger</keyword>
<evidence type="ECO:0000256" key="1">
    <source>
        <dbReference type="PROSITE-ProRule" id="PRU00047"/>
    </source>
</evidence>
<name>A0A921QEZ0_SORBI</name>
<evidence type="ECO:0000313" key="6">
    <source>
        <dbReference type="Proteomes" id="UP000807115"/>
    </source>
</evidence>
<dbReference type="SMART" id="SM00343">
    <property type="entry name" value="ZnF_C2HC"/>
    <property type="match status" value="4"/>
</dbReference>
<dbReference type="GO" id="GO:0003676">
    <property type="term" value="F:nucleic acid binding"/>
    <property type="evidence" value="ECO:0007669"/>
    <property type="project" value="InterPro"/>
</dbReference>
<comment type="caution">
    <text evidence="5">The sequence shown here is derived from an EMBL/GenBank/DDBJ whole genome shotgun (WGS) entry which is preliminary data.</text>
</comment>
<dbReference type="InterPro" id="IPR001878">
    <property type="entry name" value="Znf_CCHC"/>
</dbReference>
<gene>
    <name evidence="5" type="ORF">BDA96_08G087500</name>
</gene>
<feature type="domain" description="CCHC-type" evidence="4">
    <location>
        <begin position="316"/>
        <end position="331"/>
    </location>
</feature>
<dbReference type="InterPro" id="IPR051714">
    <property type="entry name" value="Znf_CCHC_NABP"/>
</dbReference>